<comment type="similarity">
    <text evidence="1 2">Belongs to the enoyl-CoA hydratase/isomerase family.</text>
</comment>
<dbReference type="Pfam" id="PF00378">
    <property type="entry name" value="ECH_1"/>
    <property type="match status" value="1"/>
</dbReference>
<dbReference type="RefSeq" id="WP_094807683.1">
    <property type="nucleotide sequence ID" value="NZ_NEVT01000008.1"/>
</dbReference>
<reference evidence="4" key="1">
    <citation type="submission" date="2017-05" db="EMBL/GenBank/DDBJ databases">
        <title>Complete and WGS of Bordetella genogroups.</title>
        <authorList>
            <person name="Spilker T."/>
            <person name="Lipuma J."/>
        </authorList>
    </citation>
    <scope>NUCLEOTIDE SEQUENCE [LARGE SCALE GENOMIC DNA]</scope>
    <source>
        <strain evidence="4">AU8256</strain>
    </source>
</reference>
<dbReference type="AlphaFoldDB" id="A0A261VEF7"/>
<keyword evidence="4" id="KW-1185">Reference proteome</keyword>
<dbReference type="Gene3D" id="3.90.226.10">
    <property type="entry name" value="2-enoyl-CoA Hydratase, Chain A, domain 1"/>
    <property type="match status" value="1"/>
</dbReference>
<dbReference type="InterPro" id="IPR029045">
    <property type="entry name" value="ClpP/crotonase-like_dom_sf"/>
</dbReference>
<dbReference type="InterPro" id="IPR001753">
    <property type="entry name" value="Enoyl-CoA_hydra/iso"/>
</dbReference>
<dbReference type="PROSITE" id="PS00166">
    <property type="entry name" value="ENOYL_COA_HYDRATASE"/>
    <property type="match status" value="1"/>
</dbReference>
<dbReference type="PANTHER" id="PTHR43459:SF1">
    <property type="entry name" value="EG:BACN32G11.4 PROTEIN"/>
    <property type="match status" value="1"/>
</dbReference>
<dbReference type="InterPro" id="IPR014748">
    <property type="entry name" value="Enoyl-CoA_hydra_C"/>
</dbReference>
<evidence type="ECO:0000256" key="2">
    <source>
        <dbReference type="RuleBase" id="RU003707"/>
    </source>
</evidence>
<evidence type="ECO:0000256" key="1">
    <source>
        <dbReference type="ARBA" id="ARBA00005254"/>
    </source>
</evidence>
<gene>
    <name evidence="3" type="ORF">CAL24_19740</name>
</gene>
<proteinExistence type="inferred from homology"/>
<comment type="caution">
    <text evidence="3">The sequence shown here is derived from an EMBL/GenBank/DDBJ whole genome shotgun (WGS) entry which is preliminary data.</text>
</comment>
<evidence type="ECO:0000313" key="3">
    <source>
        <dbReference type="EMBL" id="OZI72528.1"/>
    </source>
</evidence>
<name>A0A261VEF7_9BORD</name>
<evidence type="ECO:0000313" key="4">
    <source>
        <dbReference type="Proteomes" id="UP000215633"/>
    </source>
</evidence>
<dbReference type="CDD" id="cd06558">
    <property type="entry name" value="crotonase-like"/>
    <property type="match status" value="1"/>
</dbReference>
<dbReference type="Proteomes" id="UP000215633">
    <property type="component" value="Unassembled WGS sequence"/>
</dbReference>
<dbReference type="EMBL" id="NEVT01000008">
    <property type="protein sequence ID" value="OZI72528.1"/>
    <property type="molecule type" value="Genomic_DNA"/>
</dbReference>
<dbReference type="PANTHER" id="PTHR43459">
    <property type="entry name" value="ENOYL-COA HYDRATASE"/>
    <property type="match status" value="1"/>
</dbReference>
<protein>
    <submittedName>
        <fullName evidence="3">Enoyl-CoA hydratase</fullName>
    </submittedName>
</protein>
<organism evidence="3 4">
    <name type="scientific">Bordetella genomosp. 2</name>
    <dbReference type="NCBI Taxonomy" id="1983456"/>
    <lineage>
        <taxon>Bacteria</taxon>
        <taxon>Pseudomonadati</taxon>
        <taxon>Pseudomonadota</taxon>
        <taxon>Betaproteobacteria</taxon>
        <taxon>Burkholderiales</taxon>
        <taxon>Alcaligenaceae</taxon>
        <taxon>Bordetella</taxon>
    </lineage>
</organism>
<dbReference type="SUPFAM" id="SSF52096">
    <property type="entry name" value="ClpP/crotonase"/>
    <property type="match status" value="1"/>
</dbReference>
<dbReference type="Gene3D" id="1.10.12.10">
    <property type="entry name" value="Lyase 2-enoyl-coa Hydratase, Chain A, domain 2"/>
    <property type="match status" value="1"/>
</dbReference>
<dbReference type="InterPro" id="IPR018376">
    <property type="entry name" value="Enoyl-CoA_hyd/isom_CS"/>
</dbReference>
<accession>A0A261VEF7</accession>
<sequence>MQEPRRTYQAIQFAIADHVATLTLNRPERRNALDQTMRAELGEAVAAVRRDRAIKVLILQGAGGAFCAGGDISTMTADTAADAARDRMLNLQIVIADLLNLDRPIIAVVDGPAYGAGVGLALTADLVLASPRARFCLSFLRLGAVPDCGVFYTLPRIVGLQRAKELAFSTREFGAEEARDMGMVFEVVAESQVHSRAQALAASMSKLPLTALSLTKRLFNASLNSDLNTMLDLEAAGQGIARSTAFHREAAARFIDKRPPVYRWGADEEQA</sequence>
<dbReference type="GO" id="GO:0003824">
    <property type="term" value="F:catalytic activity"/>
    <property type="evidence" value="ECO:0007669"/>
    <property type="project" value="InterPro"/>
</dbReference>